<dbReference type="SUPFAM" id="SSF49879">
    <property type="entry name" value="SMAD/FHA domain"/>
    <property type="match status" value="1"/>
</dbReference>
<dbReference type="EMBL" id="LR131273">
    <property type="protein sequence ID" value="VDR37781.1"/>
    <property type="molecule type" value="Genomic_DNA"/>
</dbReference>
<dbReference type="Pfam" id="PF00486">
    <property type="entry name" value="Trans_reg_C"/>
    <property type="match status" value="1"/>
</dbReference>
<protein>
    <submittedName>
        <fullName evidence="9">Probable regulatory protein embR</fullName>
    </submittedName>
</protein>
<dbReference type="AlphaFoldDB" id="A0A3P8L4Y8"/>
<dbReference type="Pfam" id="PF00498">
    <property type="entry name" value="FHA"/>
    <property type="match status" value="1"/>
</dbReference>
<dbReference type="GO" id="GO:0006355">
    <property type="term" value="P:regulation of DNA-templated transcription"/>
    <property type="evidence" value="ECO:0007669"/>
    <property type="project" value="InterPro"/>
</dbReference>
<dbReference type="SUPFAM" id="SSF48452">
    <property type="entry name" value="TPR-like"/>
    <property type="match status" value="1"/>
</dbReference>
<feature type="domain" description="OmpR/PhoB-type" evidence="8">
    <location>
        <begin position="3"/>
        <end position="114"/>
    </location>
</feature>
<dbReference type="InterPro" id="IPR001867">
    <property type="entry name" value="OmpR/PhoB-type_DNA-bd"/>
</dbReference>
<dbReference type="PANTHER" id="PTHR35807">
    <property type="entry name" value="TRANSCRIPTIONAL REGULATOR REDD-RELATED"/>
    <property type="match status" value="1"/>
</dbReference>
<dbReference type="InterPro" id="IPR016032">
    <property type="entry name" value="Sig_transdc_resp-reg_C-effctor"/>
</dbReference>
<evidence type="ECO:0000259" key="7">
    <source>
        <dbReference type="PROSITE" id="PS50006"/>
    </source>
</evidence>
<dbReference type="Pfam" id="PF03704">
    <property type="entry name" value="BTAD"/>
    <property type="match status" value="1"/>
</dbReference>
<dbReference type="PROSITE" id="PS51755">
    <property type="entry name" value="OMPR_PHOB"/>
    <property type="match status" value="1"/>
</dbReference>
<dbReference type="InterPro" id="IPR011990">
    <property type="entry name" value="TPR-like_helical_dom_sf"/>
</dbReference>
<gene>
    <name evidence="9" type="primary">embR</name>
    <name evidence="9" type="ORF">NCTC10741_00893</name>
</gene>
<dbReference type="InterPro" id="IPR036388">
    <property type="entry name" value="WH-like_DNA-bd_sf"/>
</dbReference>
<evidence type="ECO:0000256" key="1">
    <source>
        <dbReference type="ARBA" id="ARBA00005820"/>
    </source>
</evidence>
<evidence type="ECO:0000313" key="9">
    <source>
        <dbReference type="EMBL" id="VDR37781.1"/>
    </source>
</evidence>
<evidence type="ECO:0000256" key="6">
    <source>
        <dbReference type="PROSITE-ProRule" id="PRU01091"/>
    </source>
</evidence>
<dbReference type="SMART" id="SM01043">
    <property type="entry name" value="BTAD"/>
    <property type="match status" value="1"/>
</dbReference>
<evidence type="ECO:0000256" key="2">
    <source>
        <dbReference type="ARBA" id="ARBA00022553"/>
    </source>
</evidence>
<proteinExistence type="inferred from homology"/>
<dbReference type="Gene3D" id="2.60.200.20">
    <property type="match status" value="1"/>
</dbReference>
<dbReference type="InterPro" id="IPR008984">
    <property type="entry name" value="SMAD_FHA_dom_sf"/>
</dbReference>
<evidence type="ECO:0000256" key="3">
    <source>
        <dbReference type="ARBA" id="ARBA00023015"/>
    </source>
</evidence>
<dbReference type="GO" id="GO:0000160">
    <property type="term" value="P:phosphorelay signal transduction system"/>
    <property type="evidence" value="ECO:0007669"/>
    <property type="project" value="InterPro"/>
</dbReference>
<dbReference type="Proteomes" id="UP000271626">
    <property type="component" value="Chromosome"/>
</dbReference>
<keyword evidence="5" id="KW-0804">Transcription</keyword>
<sequence length="393" mass="41821">MPCEPLTCDDYYSGMASLDIRVLGQVSLSVDGAPNEVSGVKPRSVLALLVMNRGRAVTVDSLSEQVWDGNPPASARASLQVFVSGLRKALRGPGAGSGLDALLVTSGSTYRLDLEPEQSDIGRFDSARRRGAELAAAGRYDQASLAFASALAEFRGDAVADLRGLQFADNFAIGMAEERAAVQSAMYDAEIAAGRASSVIGELRRLVSEHPLQEPLWGQLITALYVTGRQADALEAARELRRTLADELGADPTPALVELEGKVLRQEQLAFTAARPSAQPGDGRAFEKTETDVTIDGAGPRGSLTAADGTEYPVHGEVRLGRLPDNDISIDDTKVSREHAVITGSVSGFAVRDLQSSNGTYVGERRVAGQHPLSDGDELTLGRTTFRFHVIEE</sequence>
<dbReference type="SMART" id="SM00240">
    <property type="entry name" value="FHA"/>
    <property type="match status" value="1"/>
</dbReference>
<dbReference type="SUPFAM" id="SSF46894">
    <property type="entry name" value="C-terminal effector domain of the bipartite response regulators"/>
    <property type="match status" value="1"/>
</dbReference>
<evidence type="ECO:0000259" key="8">
    <source>
        <dbReference type="PROSITE" id="PS51755"/>
    </source>
</evidence>
<dbReference type="CDD" id="cd15831">
    <property type="entry name" value="BTAD"/>
    <property type="match status" value="1"/>
</dbReference>
<keyword evidence="3" id="KW-0805">Transcription regulation</keyword>
<evidence type="ECO:0000256" key="5">
    <source>
        <dbReference type="ARBA" id="ARBA00023163"/>
    </source>
</evidence>
<dbReference type="SMART" id="SM00862">
    <property type="entry name" value="Trans_reg_C"/>
    <property type="match status" value="1"/>
</dbReference>
<dbReference type="GO" id="GO:0003677">
    <property type="term" value="F:DNA binding"/>
    <property type="evidence" value="ECO:0007669"/>
    <property type="project" value="UniProtKB-UniRule"/>
</dbReference>
<name>A0A3P8L4Y8_TSUPA</name>
<comment type="similarity">
    <text evidence="1">Belongs to the AfsR/DnrI/RedD regulatory family.</text>
</comment>
<feature type="DNA-binding region" description="OmpR/PhoB-type" evidence="6">
    <location>
        <begin position="3"/>
        <end position="114"/>
    </location>
</feature>
<dbReference type="Gene3D" id="1.10.10.10">
    <property type="entry name" value="Winged helix-like DNA-binding domain superfamily/Winged helix DNA-binding domain"/>
    <property type="match status" value="1"/>
</dbReference>
<evidence type="ECO:0000256" key="4">
    <source>
        <dbReference type="ARBA" id="ARBA00023125"/>
    </source>
</evidence>
<dbReference type="Gene3D" id="1.25.40.10">
    <property type="entry name" value="Tetratricopeptide repeat domain"/>
    <property type="match status" value="1"/>
</dbReference>
<feature type="domain" description="FHA" evidence="7">
    <location>
        <begin position="318"/>
        <end position="367"/>
    </location>
</feature>
<dbReference type="PROSITE" id="PS50006">
    <property type="entry name" value="FHA_DOMAIN"/>
    <property type="match status" value="1"/>
</dbReference>
<dbReference type="PANTHER" id="PTHR35807:SF1">
    <property type="entry name" value="TRANSCRIPTIONAL REGULATOR REDD"/>
    <property type="match status" value="1"/>
</dbReference>
<accession>A0A3P8L4Y8</accession>
<keyword evidence="4 6" id="KW-0238">DNA-binding</keyword>
<organism evidence="9 10">
    <name type="scientific">Tsukamurella paurometabola</name>
    <name type="common">Corynebacterium paurometabolum</name>
    <dbReference type="NCBI Taxonomy" id="2061"/>
    <lineage>
        <taxon>Bacteria</taxon>
        <taxon>Bacillati</taxon>
        <taxon>Actinomycetota</taxon>
        <taxon>Actinomycetes</taxon>
        <taxon>Mycobacteriales</taxon>
        <taxon>Tsukamurellaceae</taxon>
        <taxon>Tsukamurella</taxon>
    </lineage>
</organism>
<reference evidence="9 10" key="1">
    <citation type="submission" date="2018-12" db="EMBL/GenBank/DDBJ databases">
        <authorList>
            <consortium name="Pathogen Informatics"/>
        </authorList>
    </citation>
    <scope>NUCLEOTIDE SEQUENCE [LARGE SCALE GENOMIC DNA]</scope>
    <source>
        <strain evidence="9 10">NCTC10741</strain>
    </source>
</reference>
<dbReference type="InterPro" id="IPR000253">
    <property type="entry name" value="FHA_dom"/>
</dbReference>
<dbReference type="CDD" id="cd00060">
    <property type="entry name" value="FHA"/>
    <property type="match status" value="1"/>
</dbReference>
<keyword evidence="2" id="KW-0597">Phosphoprotein</keyword>
<dbReference type="InterPro" id="IPR051677">
    <property type="entry name" value="AfsR-DnrI-RedD_regulator"/>
</dbReference>
<dbReference type="InterPro" id="IPR005158">
    <property type="entry name" value="BTAD"/>
</dbReference>
<evidence type="ECO:0000313" key="10">
    <source>
        <dbReference type="Proteomes" id="UP000271626"/>
    </source>
</evidence>